<dbReference type="OrthoDB" id="10065302at2759"/>
<proteinExistence type="predicted"/>
<feature type="non-terminal residue" evidence="2">
    <location>
        <position position="1"/>
    </location>
</feature>
<accession>A0A9C6XUF5</accession>
<dbReference type="Gene3D" id="3.40.50.2300">
    <property type="match status" value="1"/>
</dbReference>
<sequence length="172" mass="18606">CARCELDVRPVRRSCSASCTPGAACPVRAAVLLPRDADQYEVALPRVLPVMALAAEAVSRRGLWPLDLLSFLPGDDKCDAVYGQISAVDSYAHDCAHVFFGPACEYSVGEYCPLAGTLVSVAGSETPFSPRGRPEPCTYTRPLDLRPGPHWTCKRCWSAGRPLDALLFIQPI</sequence>
<keyword evidence="1" id="KW-1185">Reference proteome</keyword>
<dbReference type="GO" id="GO:0038023">
    <property type="term" value="F:signaling receptor activity"/>
    <property type="evidence" value="ECO:0007669"/>
    <property type="project" value="TreeGrafter"/>
</dbReference>
<dbReference type="KEGG" id="foc:127751775"/>
<dbReference type="InterPro" id="IPR028082">
    <property type="entry name" value="Peripla_BP_I"/>
</dbReference>
<evidence type="ECO:0000313" key="1">
    <source>
        <dbReference type="Proteomes" id="UP000504606"/>
    </source>
</evidence>
<dbReference type="GO" id="GO:0007165">
    <property type="term" value="P:signal transduction"/>
    <property type="evidence" value="ECO:0007669"/>
    <property type="project" value="TreeGrafter"/>
</dbReference>
<gene>
    <name evidence="2" type="primary">LOC127751775</name>
</gene>
<evidence type="ECO:0000313" key="2">
    <source>
        <dbReference type="RefSeq" id="XP_052131789.1"/>
    </source>
</evidence>
<dbReference type="RefSeq" id="XP_052131789.1">
    <property type="nucleotide sequence ID" value="XM_052275829.1"/>
</dbReference>
<dbReference type="GeneID" id="127751775"/>
<dbReference type="PANTHER" id="PTHR44755:SF11">
    <property type="entry name" value="ATRIAL NATRIURETIC PEPTIDE RECEPTOR 3 ISOFORM X1"/>
    <property type="match status" value="1"/>
</dbReference>
<dbReference type="PANTHER" id="PTHR44755">
    <property type="entry name" value="NATRIURETIC PEPTIDE RECEPTOR 3-RELATED"/>
    <property type="match status" value="1"/>
</dbReference>
<dbReference type="Proteomes" id="UP000504606">
    <property type="component" value="Unplaced"/>
</dbReference>
<reference evidence="2" key="1">
    <citation type="submission" date="2025-08" db="UniProtKB">
        <authorList>
            <consortium name="RefSeq"/>
        </authorList>
    </citation>
    <scope>IDENTIFICATION</scope>
    <source>
        <tissue evidence="2">Whole organism</tissue>
    </source>
</reference>
<name>A0A9C6XUF5_FRAOC</name>
<dbReference type="AlphaFoldDB" id="A0A9C6XUF5"/>
<dbReference type="SUPFAM" id="SSF53822">
    <property type="entry name" value="Periplasmic binding protein-like I"/>
    <property type="match status" value="1"/>
</dbReference>
<dbReference type="GO" id="GO:0017046">
    <property type="term" value="F:peptide hormone binding"/>
    <property type="evidence" value="ECO:0007669"/>
    <property type="project" value="TreeGrafter"/>
</dbReference>
<organism evidence="1 2">
    <name type="scientific">Frankliniella occidentalis</name>
    <name type="common">Western flower thrips</name>
    <name type="synonym">Euthrips occidentalis</name>
    <dbReference type="NCBI Taxonomy" id="133901"/>
    <lineage>
        <taxon>Eukaryota</taxon>
        <taxon>Metazoa</taxon>
        <taxon>Ecdysozoa</taxon>
        <taxon>Arthropoda</taxon>
        <taxon>Hexapoda</taxon>
        <taxon>Insecta</taxon>
        <taxon>Pterygota</taxon>
        <taxon>Neoptera</taxon>
        <taxon>Paraneoptera</taxon>
        <taxon>Thysanoptera</taxon>
        <taxon>Terebrantia</taxon>
        <taxon>Thripoidea</taxon>
        <taxon>Thripidae</taxon>
        <taxon>Frankliniella</taxon>
    </lineage>
</organism>
<protein>
    <submittedName>
        <fullName evidence="2">Uncharacterized protein LOC127751775</fullName>
    </submittedName>
</protein>
<dbReference type="InterPro" id="IPR052612">
    <property type="entry name" value="ANP_Clearance_Receptor"/>
</dbReference>